<accession>A0A085UP58</accession>
<sequence>MSEIQQTSIGYLTHTGDFSLRNSRALGGVTQLWSDAFARAMAEQIGDTPEVSAESAAVVTDIATGEPIAGARTLGKIVEQRACPVADVQRKPPEPLFLPIAEFELDLLPPPNEPFSLGEMIAQQRHLEFDSTWVRPTVLNPYDDSVIPGPGPEPRPLHLPIAEFEWELADKPALPLDDATVVAQQRQFDYENGWARPIVLQNLRMAA</sequence>
<organism evidence="1 2">
    <name type="scientific">Pseudomonas syringae</name>
    <dbReference type="NCBI Taxonomy" id="317"/>
    <lineage>
        <taxon>Bacteria</taxon>
        <taxon>Pseudomonadati</taxon>
        <taxon>Pseudomonadota</taxon>
        <taxon>Gammaproteobacteria</taxon>
        <taxon>Pseudomonadales</taxon>
        <taxon>Pseudomonadaceae</taxon>
        <taxon>Pseudomonas</taxon>
    </lineage>
</organism>
<evidence type="ECO:0000313" key="1">
    <source>
        <dbReference type="EMBL" id="KFE44971.1"/>
    </source>
</evidence>
<dbReference type="Proteomes" id="UP000028643">
    <property type="component" value="Unassembled WGS sequence"/>
</dbReference>
<name>A0A085UP58_PSESX</name>
<evidence type="ECO:0000313" key="2">
    <source>
        <dbReference type="Proteomes" id="UP000028643"/>
    </source>
</evidence>
<dbReference type="AlphaFoldDB" id="A0A085UP58"/>
<dbReference type="PATRIC" id="fig|317.174.peg.5661"/>
<dbReference type="RefSeq" id="WP_047579211.1">
    <property type="nucleotide sequence ID" value="NZ_JPQT01000152.1"/>
</dbReference>
<dbReference type="EMBL" id="JPQT01000152">
    <property type="protein sequence ID" value="KFE44971.1"/>
    <property type="molecule type" value="Genomic_DNA"/>
</dbReference>
<protein>
    <submittedName>
        <fullName evidence="1">Energy transducer TonB</fullName>
    </submittedName>
</protein>
<reference evidence="1 2" key="1">
    <citation type="submission" date="2014-07" db="EMBL/GenBank/DDBJ databases">
        <title>Draft Genome Sequences of Environmental Pseudomonas syringae strains.</title>
        <authorList>
            <person name="Baltrus D.A."/>
            <person name="Berge O."/>
            <person name="Morris C."/>
        </authorList>
    </citation>
    <scope>NUCLEOTIDE SEQUENCE [LARGE SCALE GENOMIC DNA]</scope>
    <source>
        <strain evidence="1 2">CEB003</strain>
    </source>
</reference>
<comment type="caution">
    <text evidence="1">The sequence shown here is derived from an EMBL/GenBank/DDBJ whole genome shotgun (WGS) entry which is preliminary data.</text>
</comment>
<gene>
    <name evidence="1" type="ORF">IV02_27695</name>
</gene>
<proteinExistence type="predicted"/>